<dbReference type="EMBL" id="CQBK01000033">
    <property type="protein sequence ID" value="CNI49755.1"/>
    <property type="molecule type" value="Genomic_DNA"/>
</dbReference>
<reference evidence="1 2" key="1">
    <citation type="submission" date="2015-03" db="EMBL/GenBank/DDBJ databases">
        <authorList>
            <person name="Murphy D."/>
        </authorList>
    </citation>
    <scope>NUCLEOTIDE SEQUENCE [LARGE SCALE GENOMIC DNA]</scope>
    <source>
        <strain evidence="1 2">Y233</strain>
    </source>
</reference>
<accession>A0A0T9R8C0</accession>
<proteinExistence type="predicted"/>
<dbReference type="AlphaFoldDB" id="A0A0T9R8C0"/>
<protein>
    <submittedName>
        <fullName evidence="1">Uncharacterized protein</fullName>
    </submittedName>
</protein>
<organism evidence="1 2">
    <name type="scientific">Yersinia similis</name>
    <dbReference type="NCBI Taxonomy" id="367190"/>
    <lineage>
        <taxon>Bacteria</taxon>
        <taxon>Pseudomonadati</taxon>
        <taxon>Pseudomonadota</taxon>
        <taxon>Gammaproteobacteria</taxon>
        <taxon>Enterobacterales</taxon>
        <taxon>Yersiniaceae</taxon>
        <taxon>Yersinia</taxon>
    </lineage>
</organism>
<gene>
    <name evidence="1" type="ORF">ERS008667_03568</name>
</gene>
<evidence type="ECO:0000313" key="2">
    <source>
        <dbReference type="Proteomes" id="UP000038204"/>
    </source>
</evidence>
<sequence>MKIEITLTCASNESEMTATNPRTSPVRGFLLSDANGFTNLPVMLSTIINTSDQNTVTIHSKSDNRPMSKMRNS</sequence>
<dbReference type="Proteomes" id="UP000038204">
    <property type="component" value="Unassembled WGS sequence"/>
</dbReference>
<evidence type="ECO:0000313" key="1">
    <source>
        <dbReference type="EMBL" id="CNI49755.1"/>
    </source>
</evidence>
<name>A0A0T9R8C0_9GAMM</name>